<dbReference type="PROSITE" id="PS50005">
    <property type="entry name" value="TPR"/>
    <property type="match status" value="2"/>
</dbReference>
<evidence type="ECO:0000256" key="2">
    <source>
        <dbReference type="SAM" id="MobiDB-lite"/>
    </source>
</evidence>
<keyword evidence="4" id="KW-1185">Reference proteome</keyword>
<dbReference type="PANTHER" id="PTHR44809:SF1">
    <property type="entry name" value="PROTEIN O-MANNOSYL-TRANSFERASE TMTC1"/>
    <property type="match status" value="1"/>
</dbReference>
<feature type="compositionally biased region" description="Basic and acidic residues" evidence="2">
    <location>
        <begin position="481"/>
        <end position="490"/>
    </location>
</feature>
<feature type="compositionally biased region" description="Low complexity" evidence="2">
    <location>
        <begin position="604"/>
        <end position="614"/>
    </location>
</feature>
<feature type="region of interest" description="Disordered" evidence="2">
    <location>
        <begin position="468"/>
        <end position="654"/>
    </location>
</feature>
<sequence>MIEATFDGFGEAFDRCFGAGLCHVDAGSLEAAACSFRTAAAIRPEHPVAWFVLGLVLRGLGLRDGAAVALWAAHRLRPDDADTLFHWASLLIECRRTGEAVAPLLRLVALRPGYPDAAFSLGNALMAVDEPERAEAAYQLAVLLEPGAAAANNNRGAAFLSQGRPEDAAVSYRRAVRLEPGSAEHHKNLGVSLLTVGNFLEGTAEYEWRTRQAVWQWNRDRPGTPLWDGGPLAGRTILVHFEQGLGDTVQFIRYMAVLKAMGARTIFECQPPLKRLLAGVPGIDALVARGEPLPEADCLLPLMSLPHRCRTTVATIPGGVPYLRAEPERAAFWRRRIAEAGRPGEFRVGIQWRAAGADRSIPLERFARLSHLSGVRLYSLQKADGPGQWERPDDRLEIVSLPDRDGKGEDEGFVDTAAIIEGMDLIVACDSVVGHIAGAMGRPVFLALPWLGDWRWMRLPDHTPWYPADPAVPHDAPQRLGRGDGPDRRRDCRRGRPPRRGGCHDGRDRSGVPAVRRRAADGGHRRLPGRAGGGAGAFRCAQPARRRAVLDRPGRRCQGGVVRRGSHRSGARRRADQPLHRPATPPGLARRRARPANAGGGAAGVRSRLQPVGHGVAGNGGPGRFRPVPAARRAPRSRPERAMAQSRPDPDARR</sequence>
<dbReference type="PANTHER" id="PTHR44809">
    <property type="match status" value="1"/>
</dbReference>
<dbReference type="Proteomes" id="UP000007319">
    <property type="component" value="Plasmid AZOBR_p1"/>
</dbReference>
<gene>
    <name evidence="3" type="ORF">AZOBR_p160007</name>
</gene>
<dbReference type="EMBL" id="HE577328">
    <property type="protein sequence ID" value="CCD00242.1"/>
    <property type="molecule type" value="Genomic_DNA"/>
</dbReference>
<geneLocation type="plasmid" evidence="3 4">
    <name>AZOBR_p1</name>
</geneLocation>
<accession>A0A9P1JUX1</accession>
<evidence type="ECO:0008006" key="5">
    <source>
        <dbReference type="Google" id="ProtNLM"/>
    </source>
</evidence>
<reference evidence="3 4" key="1">
    <citation type="journal article" date="2011" name="PLoS Genet.">
        <title>Azospirillum genomes reveal transition of bacteria from aquatic to terrestrial environments.</title>
        <authorList>
            <person name="Wisniewski-Dye F."/>
            <person name="Borziak K."/>
            <person name="Khalsa-Moyers G."/>
            <person name="Alexandre G."/>
            <person name="Sukharnikov L.O."/>
            <person name="Wuichet K."/>
            <person name="Hurst G.B."/>
            <person name="McDonald W.H."/>
            <person name="Robertson J.S."/>
            <person name="Barbe V."/>
            <person name="Calteau A."/>
            <person name="Rouy Z."/>
            <person name="Mangenot S."/>
            <person name="Prigent-Combaret C."/>
            <person name="Normand P."/>
            <person name="Boyer M."/>
            <person name="Siguier P."/>
            <person name="Dessaux Y."/>
            <person name="Elmerich C."/>
            <person name="Condemine G."/>
            <person name="Krishnen G."/>
            <person name="Kennedy I."/>
            <person name="Paterson A.H."/>
            <person name="Gonzalez V."/>
            <person name="Mavingui P."/>
            <person name="Zhulin I.B."/>
        </authorList>
    </citation>
    <scope>NUCLEOTIDE SEQUENCE [LARGE SCALE GENOMIC DNA]</scope>
    <source>
        <strain evidence="3 4">Sp245</strain>
    </source>
</reference>
<feature type="repeat" description="TPR" evidence="1">
    <location>
        <begin position="149"/>
        <end position="182"/>
    </location>
</feature>
<dbReference type="Gene3D" id="1.25.40.10">
    <property type="entry name" value="Tetratricopeptide repeat domain"/>
    <property type="match status" value="1"/>
</dbReference>
<dbReference type="Gene3D" id="3.40.50.2000">
    <property type="entry name" value="Glycogen Phosphorylase B"/>
    <property type="match status" value="1"/>
</dbReference>
<dbReference type="SUPFAM" id="SSF53756">
    <property type="entry name" value="UDP-Glycosyltransferase/glycogen phosphorylase"/>
    <property type="match status" value="1"/>
</dbReference>
<organism evidence="3 4">
    <name type="scientific">Azospirillum baldaniorum</name>
    <dbReference type="NCBI Taxonomy" id="1064539"/>
    <lineage>
        <taxon>Bacteria</taxon>
        <taxon>Pseudomonadati</taxon>
        <taxon>Pseudomonadota</taxon>
        <taxon>Alphaproteobacteria</taxon>
        <taxon>Rhodospirillales</taxon>
        <taxon>Azospirillaceae</taxon>
        <taxon>Azospirillum</taxon>
    </lineage>
</organism>
<dbReference type="Pfam" id="PF13432">
    <property type="entry name" value="TPR_16"/>
    <property type="match status" value="1"/>
</dbReference>
<keyword evidence="3" id="KW-0614">Plasmid</keyword>
<evidence type="ECO:0000313" key="4">
    <source>
        <dbReference type="Proteomes" id="UP000007319"/>
    </source>
</evidence>
<dbReference type="SMART" id="SM00028">
    <property type="entry name" value="TPR"/>
    <property type="match status" value="4"/>
</dbReference>
<feature type="compositionally biased region" description="Basic residues" evidence="2">
    <location>
        <begin position="491"/>
        <end position="501"/>
    </location>
</feature>
<dbReference type="KEGG" id="abs:AZOBR_p160007"/>
<dbReference type="SUPFAM" id="SSF48452">
    <property type="entry name" value="TPR-like"/>
    <property type="match status" value="1"/>
</dbReference>
<keyword evidence="1" id="KW-0802">TPR repeat</keyword>
<protein>
    <recommendedName>
        <fullName evidence="5">Tetratricopeptide repeat protein</fullName>
    </recommendedName>
</protein>
<proteinExistence type="predicted"/>
<dbReference type="AlphaFoldDB" id="A0A9P1JUX1"/>
<evidence type="ECO:0000256" key="1">
    <source>
        <dbReference type="PROSITE-ProRule" id="PRU00339"/>
    </source>
</evidence>
<name>A0A9P1JUX1_9PROT</name>
<dbReference type="InterPro" id="IPR019734">
    <property type="entry name" value="TPR_rpt"/>
</dbReference>
<evidence type="ECO:0000313" key="3">
    <source>
        <dbReference type="EMBL" id="CCD00242.1"/>
    </source>
</evidence>
<dbReference type="InterPro" id="IPR011990">
    <property type="entry name" value="TPR-like_helical_dom_sf"/>
</dbReference>
<dbReference type="InterPro" id="IPR052943">
    <property type="entry name" value="TMTC_O-mannosyl-trnsfr"/>
</dbReference>
<feature type="repeat" description="TPR" evidence="1">
    <location>
        <begin position="115"/>
        <end position="148"/>
    </location>
</feature>